<gene>
    <name evidence="2" type="ORF">K8V81_02365</name>
</gene>
<evidence type="ECO:0000313" key="3">
    <source>
        <dbReference type="Proteomes" id="UP000742460"/>
    </source>
</evidence>
<keyword evidence="1" id="KW-0472">Membrane</keyword>
<dbReference type="EMBL" id="DYUE01000064">
    <property type="protein sequence ID" value="HJG90549.1"/>
    <property type="molecule type" value="Genomic_DNA"/>
</dbReference>
<evidence type="ECO:0000313" key="2">
    <source>
        <dbReference type="EMBL" id="HJG90549.1"/>
    </source>
</evidence>
<feature type="transmembrane region" description="Helical" evidence="1">
    <location>
        <begin position="141"/>
        <end position="165"/>
    </location>
</feature>
<accession>A0A921SWG6</accession>
<evidence type="ECO:0000256" key="1">
    <source>
        <dbReference type="SAM" id="Phobius"/>
    </source>
</evidence>
<protein>
    <submittedName>
        <fullName evidence="2">Uncharacterized protein</fullName>
    </submittedName>
</protein>
<reference evidence="2" key="1">
    <citation type="journal article" date="2021" name="PeerJ">
        <title>Extensive microbial diversity within the chicken gut microbiome revealed by metagenomics and culture.</title>
        <authorList>
            <person name="Gilroy R."/>
            <person name="Ravi A."/>
            <person name="Getino M."/>
            <person name="Pursley I."/>
            <person name="Horton D.L."/>
            <person name="Alikhan N.F."/>
            <person name="Baker D."/>
            <person name="Gharbi K."/>
            <person name="Hall N."/>
            <person name="Watson M."/>
            <person name="Adriaenssens E.M."/>
            <person name="Foster-Nyarko E."/>
            <person name="Jarju S."/>
            <person name="Secka A."/>
            <person name="Antonio M."/>
            <person name="Oren A."/>
            <person name="Chaudhuri R.R."/>
            <person name="La Ragione R."/>
            <person name="Hildebrand F."/>
            <person name="Pallen M.J."/>
        </authorList>
    </citation>
    <scope>NUCLEOTIDE SEQUENCE</scope>
    <source>
        <strain evidence="2">ChiGjej5B5-22894</strain>
    </source>
</reference>
<dbReference type="AlphaFoldDB" id="A0A921SWG6"/>
<organism evidence="2 3">
    <name type="scientific">Brachybacterium massiliense</name>
    <dbReference type="NCBI Taxonomy" id="1755098"/>
    <lineage>
        <taxon>Bacteria</taxon>
        <taxon>Bacillati</taxon>
        <taxon>Actinomycetota</taxon>
        <taxon>Actinomycetes</taxon>
        <taxon>Micrococcales</taxon>
        <taxon>Dermabacteraceae</taxon>
        <taxon>Brachybacterium</taxon>
    </lineage>
</organism>
<feature type="transmembrane region" description="Helical" evidence="1">
    <location>
        <begin position="96"/>
        <end position="121"/>
    </location>
</feature>
<comment type="caution">
    <text evidence="2">The sequence shown here is derived from an EMBL/GenBank/DDBJ whole genome shotgun (WGS) entry which is preliminary data.</text>
</comment>
<feature type="transmembrane region" description="Helical" evidence="1">
    <location>
        <begin position="45"/>
        <end position="70"/>
    </location>
</feature>
<name>A0A921SWG6_9MICO</name>
<reference evidence="2" key="2">
    <citation type="submission" date="2021-09" db="EMBL/GenBank/DDBJ databases">
        <authorList>
            <person name="Gilroy R."/>
        </authorList>
    </citation>
    <scope>NUCLEOTIDE SEQUENCE</scope>
    <source>
        <strain evidence="2">ChiGjej5B5-22894</strain>
    </source>
</reference>
<proteinExistence type="predicted"/>
<feature type="transmembrane region" description="Helical" evidence="1">
    <location>
        <begin position="186"/>
        <end position="211"/>
    </location>
</feature>
<dbReference type="Proteomes" id="UP000742460">
    <property type="component" value="Unassembled WGS sequence"/>
</dbReference>
<sequence>MIAALLKHEWLRTRSLLGSIGAVAVLLVAAGTALTATGWPGISLVGMLMVMAPLAALVPATQIALAVHYWQSSYSRTGYFTQSLPLSGVTIYAAKLAWALLVSLLAVLATAGLLMAAWPVLAGQLGGERNPFSLIRQMWEAGTAVTSTPVLIAGILLFLGLILIWPIQYFFAASVGSETPLNRLGLGGPVVVFLGLYLASQVLVFLGMAALPWGLTMVDGQLGIEHWSVFAEIAAGDASRDDIMPVGFVPMLLLIGVVCLLRTVHSWRSRVSLV</sequence>
<feature type="transmembrane region" description="Helical" evidence="1">
    <location>
        <begin position="243"/>
        <end position="261"/>
    </location>
</feature>
<keyword evidence="1" id="KW-1133">Transmembrane helix</keyword>
<keyword evidence="1" id="KW-0812">Transmembrane</keyword>